<feature type="transmembrane region" description="Helical" evidence="12">
    <location>
        <begin position="177"/>
        <end position="198"/>
    </location>
</feature>
<dbReference type="Gene3D" id="1.50.40.10">
    <property type="entry name" value="Mitochondrial carrier domain"/>
    <property type="match status" value="1"/>
</dbReference>
<evidence type="ECO:0000256" key="6">
    <source>
        <dbReference type="ARBA" id="ARBA00022792"/>
    </source>
</evidence>
<dbReference type="FunFam" id="1.50.40.10:FF:000075">
    <property type="entry name" value="Nicotinamide adenine dinucleotide transporter 2, mitochondrial"/>
    <property type="match status" value="1"/>
</dbReference>
<evidence type="ECO:0000256" key="3">
    <source>
        <dbReference type="ARBA" id="ARBA00022448"/>
    </source>
</evidence>
<dbReference type="InterPro" id="IPR044712">
    <property type="entry name" value="SLC25A32-like"/>
</dbReference>
<name>A0A3N4I6W1_ASCIM</name>
<dbReference type="InterPro" id="IPR018108">
    <property type="entry name" value="MCP_transmembrane"/>
</dbReference>
<dbReference type="AlphaFoldDB" id="A0A3N4I6W1"/>
<evidence type="ECO:0000256" key="12">
    <source>
        <dbReference type="SAM" id="Phobius"/>
    </source>
</evidence>
<keyword evidence="5" id="KW-0677">Repeat</keyword>
<evidence type="ECO:0000256" key="7">
    <source>
        <dbReference type="ARBA" id="ARBA00022989"/>
    </source>
</evidence>
<feature type="repeat" description="Solcar" evidence="10">
    <location>
        <begin position="2"/>
        <end position="101"/>
    </location>
</feature>
<evidence type="ECO:0000256" key="11">
    <source>
        <dbReference type="RuleBase" id="RU000488"/>
    </source>
</evidence>
<gene>
    <name evidence="13" type="ORF">BJ508DRAFT_227097</name>
</gene>
<accession>A0A3N4I6W1</accession>
<dbReference type="EMBL" id="ML119694">
    <property type="protein sequence ID" value="RPA79840.1"/>
    <property type="molecule type" value="Genomic_DNA"/>
</dbReference>
<dbReference type="PROSITE" id="PS50920">
    <property type="entry name" value="SOLCAR"/>
    <property type="match status" value="3"/>
</dbReference>
<keyword evidence="4 10" id="KW-0812">Transmembrane</keyword>
<dbReference type="OrthoDB" id="10266426at2759"/>
<dbReference type="InterPro" id="IPR002067">
    <property type="entry name" value="MCP"/>
</dbReference>
<evidence type="ECO:0000256" key="5">
    <source>
        <dbReference type="ARBA" id="ARBA00022737"/>
    </source>
</evidence>
<keyword evidence="14" id="KW-1185">Reference proteome</keyword>
<keyword evidence="6" id="KW-0999">Mitochondrion inner membrane</keyword>
<evidence type="ECO:0000256" key="1">
    <source>
        <dbReference type="ARBA" id="ARBA00004448"/>
    </source>
</evidence>
<dbReference type="SUPFAM" id="SSF103506">
    <property type="entry name" value="Mitochondrial carrier"/>
    <property type="match status" value="1"/>
</dbReference>
<dbReference type="PANTHER" id="PTHR45683">
    <property type="entry name" value="MITOCHONDRIAL NICOTINAMIDE ADENINE DINUCLEOTIDE TRANSPORTER 1-RELATED-RELATED"/>
    <property type="match status" value="1"/>
</dbReference>
<feature type="transmembrane region" description="Helical" evidence="12">
    <location>
        <begin position="113"/>
        <end position="137"/>
    </location>
</feature>
<comment type="subcellular location">
    <subcellularLocation>
        <location evidence="1">Mitochondrion inner membrane</location>
        <topology evidence="1">Multi-pass membrane protein</topology>
    </subcellularLocation>
</comment>
<evidence type="ECO:0000256" key="10">
    <source>
        <dbReference type="PROSITE-ProRule" id="PRU00282"/>
    </source>
</evidence>
<evidence type="ECO:0000256" key="4">
    <source>
        <dbReference type="ARBA" id="ARBA00022692"/>
    </source>
</evidence>
<evidence type="ECO:0000256" key="8">
    <source>
        <dbReference type="ARBA" id="ARBA00023128"/>
    </source>
</evidence>
<evidence type="ECO:0000256" key="9">
    <source>
        <dbReference type="ARBA" id="ARBA00023136"/>
    </source>
</evidence>
<dbReference type="GO" id="GO:0015215">
    <property type="term" value="F:nucleotide transmembrane transporter activity"/>
    <property type="evidence" value="ECO:0007669"/>
    <property type="project" value="UniProtKB-ARBA"/>
</dbReference>
<reference evidence="13 14" key="1">
    <citation type="journal article" date="2018" name="Nat. Ecol. Evol.">
        <title>Pezizomycetes genomes reveal the molecular basis of ectomycorrhizal truffle lifestyle.</title>
        <authorList>
            <person name="Murat C."/>
            <person name="Payen T."/>
            <person name="Noel B."/>
            <person name="Kuo A."/>
            <person name="Morin E."/>
            <person name="Chen J."/>
            <person name="Kohler A."/>
            <person name="Krizsan K."/>
            <person name="Balestrini R."/>
            <person name="Da Silva C."/>
            <person name="Montanini B."/>
            <person name="Hainaut M."/>
            <person name="Levati E."/>
            <person name="Barry K.W."/>
            <person name="Belfiori B."/>
            <person name="Cichocki N."/>
            <person name="Clum A."/>
            <person name="Dockter R.B."/>
            <person name="Fauchery L."/>
            <person name="Guy J."/>
            <person name="Iotti M."/>
            <person name="Le Tacon F."/>
            <person name="Lindquist E.A."/>
            <person name="Lipzen A."/>
            <person name="Malagnac F."/>
            <person name="Mello A."/>
            <person name="Molinier V."/>
            <person name="Miyauchi S."/>
            <person name="Poulain J."/>
            <person name="Riccioni C."/>
            <person name="Rubini A."/>
            <person name="Sitrit Y."/>
            <person name="Splivallo R."/>
            <person name="Traeger S."/>
            <person name="Wang M."/>
            <person name="Zifcakova L."/>
            <person name="Wipf D."/>
            <person name="Zambonelli A."/>
            <person name="Paolocci F."/>
            <person name="Nowrousian M."/>
            <person name="Ottonello S."/>
            <person name="Baldrian P."/>
            <person name="Spatafora J.W."/>
            <person name="Henrissat B."/>
            <person name="Nagy L.G."/>
            <person name="Aury J.M."/>
            <person name="Wincker P."/>
            <person name="Grigoriev I.V."/>
            <person name="Bonfante P."/>
            <person name="Martin F.M."/>
        </authorList>
    </citation>
    <scope>NUCLEOTIDE SEQUENCE [LARGE SCALE GENOMIC DNA]</scope>
    <source>
        <strain evidence="13 14">RN42</strain>
    </source>
</reference>
<sequence>MSDSFIHAFAGAMGGFMSGIATCPLDVIKTKLQAQGAFRRALAEGGKPTTDVIYKGFTGSVRTIWKDERLRGFYRGLGPIVMGYLPTWGVYFFVYEDLKQRTITNVTLDKNLILTQMQAAVIAGASSTMITNPIWVIKTRLMSQAKHFQGSDSNGQFQYKSTFHAAKTMYQQEGWRAFYSGMGPALLGLTHVAIQFPLYELMKRQVAARSESGKTGTWGYLGCTIASKVIASCATYPHEVIRTRLQTQQRANGTSTTRIGSGPVAVNGVQPRYKGIVGTAKTILKEEGWRAFYSGMGTNMLRAVPASCVTLVTYETLSGAMKNWKDRKIEAEMALHASS</sequence>
<dbReference type="PRINTS" id="PR00926">
    <property type="entry name" value="MITOCARRIER"/>
</dbReference>
<proteinExistence type="inferred from homology"/>
<dbReference type="STRING" id="1160509.A0A3N4I6W1"/>
<evidence type="ECO:0000256" key="2">
    <source>
        <dbReference type="ARBA" id="ARBA00006375"/>
    </source>
</evidence>
<organism evidence="13 14">
    <name type="scientific">Ascobolus immersus RN42</name>
    <dbReference type="NCBI Taxonomy" id="1160509"/>
    <lineage>
        <taxon>Eukaryota</taxon>
        <taxon>Fungi</taxon>
        <taxon>Dikarya</taxon>
        <taxon>Ascomycota</taxon>
        <taxon>Pezizomycotina</taxon>
        <taxon>Pezizomycetes</taxon>
        <taxon>Pezizales</taxon>
        <taxon>Ascobolaceae</taxon>
        <taxon>Ascobolus</taxon>
    </lineage>
</organism>
<dbReference type="Proteomes" id="UP000275078">
    <property type="component" value="Unassembled WGS sequence"/>
</dbReference>
<feature type="transmembrane region" description="Helical" evidence="12">
    <location>
        <begin position="72"/>
        <end position="93"/>
    </location>
</feature>
<keyword evidence="8" id="KW-0496">Mitochondrion</keyword>
<dbReference type="GO" id="GO:0005743">
    <property type="term" value="C:mitochondrial inner membrane"/>
    <property type="evidence" value="ECO:0007669"/>
    <property type="project" value="UniProtKB-SubCell"/>
</dbReference>
<feature type="repeat" description="Solcar" evidence="10">
    <location>
        <begin position="111"/>
        <end position="205"/>
    </location>
</feature>
<evidence type="ECO:0000313" key="14">
    <source>
        <dbReference type="Proteomes" id="UP000275078"/>
    </source>
</evidence>
<feature type="repeat" description="Solcar" evidence="10">
    <location>
        <begin position="214"/>
        <end position="320"/>
    </location>
</feature>
<protein>
    <submittedName>
        <fullName evidence="13">Mitochondrial carrier</fullName>
    </submittedName>
</protein>
<keyword evidence="7 12" id="KW-1133">Transmembrane helix</keyword>
<feature type="transmembrane region" description="Helical" evidence="12">
    <location>
        <begin position="6"/>
        <end position="28"/>
    </location>
</feature>
<dbReference type="InterPro" id="IPR023395">
    <property type="entry name" value="MCP_dom_sf"/>
</dbReference>
<keyword evidence="9 10" id="KW-0472">Membrane</keyword>
<comment type="similarity">
    <text evidence="2 11">Belongs to the mitochondrial carrier (TC 2.A.29) family.</text>
</comment>
<evidence type="ECO:0000313" key="13">
    <source>
        <dbReference type="EMBL" id="RPA79840.1"/>
    </source>
</evidence>
<keyword evidence="3 11" id="KW-0813">Transport</keyword>
<dbReference type="Pfam" id="PF00153">
    <property type="entry name" value="Mito_carr"/>
    <property type="match status" value="3"/>
</dbReference>